<keyword evidence="1" id="KW-0472">Membrane</keyword>
<keyword evidence="3" id="KW-1185">Reference proteome</keyword>
<reference evidence="2 3" key="2">
    <citation type="submission" date="2016-06" db="EMBL/GenBank/DDBJ databases">
        <title>Pedobacter psychrophilus sp. nov., isolated from Antarctic fragmentary rock.</title>
        <authorList>
            <person name="Svec P."/>
        </authorList>
    </citation>
    <scope>NUCLEOTIDE SEQUENCE [LARGE SCALE GENOMIC DNA]</scope>
    <source>
        <strain evidence="2 3">CCM 8644</strain>
    </source>
</reference>
<feature type="transmembrane region" description="Helical" evidence="1">
    <location>
        <begin position="32"/>
        <end position="53"/>
    </location>
</feature>
<dbReference type="AlphaFoldDB" id="A0A179DRC3"/>
<accession>A0A179DRC3</accession>
<protein>
    <submittedName>
        <fullName evidence="2">Uncharacterized protein</fullName>
    </submittedName>
</protein>
<evidence type="ECO:0000256" key="1">
    <source>
        <dbReference type="SAM" id="Phobius"/>
    </source>
</evidence>
<organism evidence="2 3">
    <name type="scientific">Pedobacter psychrophilus</name>
    <dbReference type="NCBI Taxonomy" id="1826909"/>
    <lineage>
        <taxon>Bacteria</taxon>
        <taxon>Pseudomonadati</taxon>
        <taxon>Bacteroidota</taxon>
        <taxon>Sphingobacteriia</taxon>
        <taxon>Sphingobacteriales</taxon>
        <taxon>Sphingobacteriaceae</taxon>
        <taxon>Pedobacter</taxon>
    </lineage>
</organism>
<dbReference type="EMBL" id="LWHJ01000004">
    <property type="protein sequence ID" value="OAQ43504.1"/>
    <property type="molecule type" value="Genomic_DNA"/>
</dbReference>
<evidence type="ECO:0000313" key="3">
    <source>
        <dbReference type="Proteomes" id="UP000078459"/>
    </source>
</evidence>
<dbReference type="STRING" id="1826909.A5893_17235"/>
<keyword evidence="1" id="KW-0812">Transmembrane</keyword>
<name>A0A179DRC3_9SPHI</name>
<reference evidence="2 3" key="1">
    <citation type="submission" date="2016-04" db="EMBL/GenBank/DDBJ databases">
        <authorList>
            <person name="Evans L.H."/>
            <person name="Alamgir A."/>
            <person name="Owens N."/>
            <person name="Weber N.D."/>
            <person name="Virtaneva K."/>
            <person name="Barbian K."/>
            <person name="Babar A."/>
            <person name="Rosenke K."/>
        </authorList>
    </citation>
    <scope>NUCLEOTIDE SEQUENCE [LARGE SCALE GENOMIC DNA]</scope>
    <source>
        <strain evidence="2 3">CCM 8644</strain>
    </source>
</reference>
<gene>
    <name evidence="2" type="ORF">A5893_17235</name>
</gene>
<dbReference type="Proteomes" id="UP000078459">
    <property type="component" value="Unassembled WGS sequence"/>
</dbReference>
<proteinExistence type="predicted"/>
<keyword evidence="1" id="KW-1133">Transmembrane helix</keyword>
<comment type="caution">
    <text evidence="2">The sequence shown here is derived from an EMBL/GenBank/DDBJ whole genome shotgun (WGS) entry which is preliminary data.</text>
</comment>
<evidence type="ECO:0000313" key="2">
    <source>
        <dbReference type="EMBL" id="OAQ43504.1"/>
    </source>
</evidence>
<sequence length="81" mass="9803">MLIEFGLFHFILKKNNKLMNATTGNSKFAQKWLTVVQLMFFANYLFCAVRHWFCKQCHFCTNFQNVMYNITNDLNTRYELF</sequence>